<keyword evidence="12 13" id="KW-0439">Lignin degradation</keyword>
<dbReference type="InterPro" id="IPR034288">
    <property type="entry name" value="CuRO_1_LCC"/>
</dbReference>
<accession>A0A9R0IGX9</accession>
<dbReference type="RefSeq" id="XP_021849141.1">
    <property type="nucleotide sequence ID" value="XM_021993449.2"/>
</dbReference>
<dbReference type="InterPro" id="IPR008972">
    <property type="entry name" value="Cupredoxin"/>
</dbReference>
<dbReference type="InterPro" id="IPR033138">
    <property type="entry name" value="Cu_oxidase_CS"/>
</dbReference>
<dbReference type="PROSITE" id="PS00079">
    <property type="entry name" value="MULTICOPPER_OXIDASE1"/>
    <property type="match status" value="1"/>
</dbReference>
<evidence type="ECO:0000259" key="15">
    <source>
        <dbReference type="Pfam" id="PF07731"/>
    </source>
</evidence>
<evidence type="ECO:0000259" key="16">
    <source>
        <dbReference type="Pfam" id="PF07732"/>
    </source>
</evidence>
<organism evidence="17 18">
    <name type="scientific">Spinacia oleracea</name>
    <name type="common">Spinach</name>
    <dbReference type="NCBI Taxonomy" id="3562"/>
    <lineage>
        <taxon>Eukaryota</taxon>
        <taxon>Viridiplantae</taxon>
        <taxon>Streptophyta</taxon>
        <taxon>Embryophyta</taxon>
        <taxon>Tracheophyta</taxon>
        <taxon>Spermatophyta</taxon>
        <taxon>Magnoliopsida</taxon>
        <taxon>eudicotyledons</taxon>
        <taxon>Gunneridae</taxon>
        <taxon>Pentapetalae</taxon>
        <taxon>Caryophyllales</taxon>
        <taxon>Chenopodiaceae</taxon>
        <taxon>Chenopodioideae</taxon>
        <taxon>Anserineae</taxon>
        <taxon>Spinacia</taxon>
    </lineage>
</organism>
<dbReference type="GO" id="GO:0005507">
    <property type="term" value="F:copper ion binding"/>
    <property type="evidence" value="ECO:0007669"/>
    <property type="project" value="InterPro"/>
</dbReference>
<dbReference type="Proteomes" id="UP000813463">
    <property type="component" value="Chromosome 3"/>
</dbReference>
<dbReference type="CDD" id="cd13875">
    <property type="entry name" value="CuRO_2_LCC_plant"/>
    <property type="match status" value="1"/>
</dbReference>
<keyword evidence="6 13" id="KW-0964">Secreted</keyword>
<reference evidence="17" key="1">
    <citation type="journal article" date="2021" name="Nat. Commun.">
        <title>Genomic analyses provide insights into spinach domestication and the genetic basis of agronomic traits.</title>
        <authorList>
            <person name="Cai X."/>
            <person name="Sun X."/>
            <person name="Xu C."/>
            <person name="Sun H."/>
            <person name="Wang X."/>
            <person name="Ge C."/>
            <person name="Zhang Z."/>
            <person name="Wang Q."/>
            <person name="Fei Z."/>
            <person name="Jiao C."/>
            <person name="Wang Q."/>
        </authorList>
    </citation>
    <scope>NUCLEOTIDE SEQUENCE [LARGE SCALE GENOMIC DNA]</scope>
    <source>
        <strain evidence="17">cv. Varoflay</strain>
    </source>
</reference>
<name>A0A9R0IGX9_SPIOL</name>
<feature type="domain" description="Plastocyanin-like" evidence="15">
    <location>
        <begin position="417"/>
        <end position="551"/>
    </location>
</feature>
<dbReference type="InterPro" id="IPR045087">
    <property type="entry name" value="Cu-oxidase_fam"/>
</dbReference>
<dbReference type="InterPro" id="IPR034289">
    <property type="entry name" value="CuRO_3_LCC"/>
</dbReference>
<evidence type="ECO:0000256" key="3">
    <source>
        <dbReference type="ARBA" id="ARBA00010609"/>
    </source>
</evidence>
<comment type="catalytic activity">
    <reaction evidence="1 13">
        <text>4 hydroquinone + O2 = 4 benzosemiquinone + 2 H2O</text>
        <dbReference type="Rhea" id="RHEA:11276"/>
        <dbReference type="ChEBI" id="CHEBI:15377"/>
        <dbReference type="ChEBI" id="CHEBI:15379"/>
        <dbReference type="ChEBI" id="CHEBI:17594"/>
        <dbReference type="ChEBI" id="CHEBI:17977"/>
        <dbReference type="EC" id="1.10.3.2"/>
    </reaction>
</comment>
<dbReference type="Pfam" id="PF07731">
    <property type="entry name" value="Cu-oxidase_2"/>
    <property type="match status" value="1"/>
</dbReference>
<evidence type="ECO:0000256" key="9">
    <source>
        <dbReference type="ARBA" id="ARBA00023002"/>
    </source>
</evidence>
<dbReference type="Pfam" id="PF07732">
    <property type="entry name" value="Cu-oxidase_3"/>
    <property type="match status" value="1"/>
</dbReference>
<proteinExistence type="inferred from homology"/>
<dbReference type="InterPro" id="IPR011706">
    <property type="entry name" value="Cu-oxidase_C"/>
</dbReference>
<keyword evidence="5 13" id="KW-0052">Apoplast</keyword>
<evidence type="ECO:0000256" key="11">
    <source>
        <dbReference type="ARBA" id="ARBA00023180"/>
    </source>
</evidence>
<dbReference type="PANTHER" id="PTHR11709:SF443">
    <property type="entry name" value="LACCASE-15"/>
    <property type="match status" value="1"/>
</dbReference>
<dbReference type="FunFam" id="2.60.40.420:FF:000049">
    <property type="entry name" value="Laccase"/>
    <property type="match status" value="1"/>
</dbReference>
<feature type="domain" description="Plastocyanin-like" evidence="16">
    <location>
        <begin position="33"/>
        <end position="147"/>
    </location>
</feature>
<keyword evidence="13" id="KW-0732">Signal</keyword>
<dbReference type="InterPro" id="IPR002355">
    <property type="entry name" value="Cu_oxidase_Cu_BS"/>
</dbReference>
<evidence type="ECO:0000256" key="10">
    <source>
        <dbReference type="ARBA" id="ARBA00023008"/>
    </source>
</evidence>
<sequence>MLKNMHSILLHSLWFLLIQGGIQSQGLSYHWVVKEAAYTRLCGTKSILTVNGQFPGPTIYAHRGDTVIVNVVNRSKYNITLHWHGVKQPRNPWSDGPEYITQCPIQPGGRFTQTVILSEEEGTLWWHAHSDWSRATVYGAFIIYPKPDTYYPYPKPHLQVPIILGEWWKRDIFEVYEEFRATGGAPNASDAFTINGQPGDLYPCSNTETFKVDVHEGETILLRIINAALNQILFLAIANHRMTLVGTDGDYTKPLTSDYISIGPGETMDVLVEANQIPGCYYIAARAYSSGVNIEFDNTTTTAVIVYDTVQYNNTISTPSFPYLPAYNDTNASFSFTSSLRSLASKDHPINVPLKVSNRIFSTISVNALPCEPNRTCEGPNGTRLAASMNNISFVLPDIDVLQAYYYHINGAYGKRFPSYPPLPFNYTAEYQDLFLQVAKLSTQVRVFEYNSTVEIIFQGTNLVAGLDHPMHIHGQSFYVVGSGFGNFDKDKDPRNYNLVDPPFQNTVIVPRNGWTAIRFKAHNPGVWYVHCHFERHVTWGMMTTFIVKDGNNPESRMLPPPPDMPPC</sequence>
<dbReference type="GO" id="GO:0052716">
    <property type="term" value="F:hydroquinone:oxygen oxidoreductase activity"/>
    <property type="evidence" value="ECO:0007669"/>
    <property type="project" value="UniProtKB-EC"/>
</dbReference>
<dbReference type="KEGG" id="soe:110788813"/>
<evidence type="ECO:0000256" key="7">
    <source>
        <dbReference type="ARBA" id="ARBA00022723"/>
    </source>
</evidence>
<keyword evidence="11" id="KW-0325">Glycoprotein</keyword>
<dbReference type="PANTHER" id="PTHR11709">
    <property type="entry name" value="MULTI-COPPER OXIDASE"/>
    <property type="match status" value="1"/>
</dbReference>
<reference evidence="18" key="2">
    <citation type="submission" date="2025-08" db="UniProtKB">
        <authorList>
            <consortium name="RefSeq"/>
        </authorList>
    </citation>
    <scope>IDENTIFICATION</scope>
    <source>
        <tissue evidence="18">Leaf</tissue>
    </source>
</reference>
<gene>
    <name evidence="18" type="primary">LOC110788813</name>
</gene>
<dbReference type="InterPro" id="IPR011707">
    <property type="entry name" value="Cu-oxidase-like_N"/>
</dbReference>
<evidence type="ECO:0000313" key="17">
    <source>
        <dbReference type="Proteomes" id="UP000813463"/>
    </source>
</evidence>
<evidence type="ECO:0000313" key="18">
    <source>
        <dbReference type="RefSeq" id="XP_021849141.1"/>
    </source>
</evidence>
<evidence type="ECO:0000259" key="14">
    <source>
        <dbReference type="Pfam" id="PF00394"/>
    </source>
</evidence>
<keyword evidence="10 13" id="KW-0186">Copper</keyword>
<feature type="chain" id="PRO_5040547047" description="Laccase" evidence="13">
    <location>
        <begin position="25"/>
        <end position="568"/>
    </location>
</feature>
<dbReference type="GO" id="GO:0016491">
    <property type="term" value="F:oxidoreductase activity"/>
    <property type="evidence" value="ECO:0000318"/>
    <property type="project" value="GO_Central"/>
</dbReference>
<comment type="cofactor">
    <cofactor evidence="13">
        <name>Cu cation</name>
        <dbReference type="ChEBI" id="CHEBI:23378"/>
    </cofactor>
    <text evidence="13">Binds 4 Cu cations per monomer.</text>
</comment>
<keyword evidence="17" id="KW-1185">Reference proteome</keyword>
<feature type="signal peptide" evidence="13">
    <location>
        <begin position="1"/>
        <end position="24"/>
    </location>
</feature>
<keyword evidence="7 13" id="KW-0479">Metal-binding</keyword>
<evidence type="ECO:0000256" key="4">
    <source>
        <dbReference type="ARBA" id="ARBA00012297"/>
    </source>
</evidence>
<dbReference type="GO" id="GO:0048046">
    <property type="term" value="C:apoplast"/>
    <property type="evidence" value="ECO:0007669"/>
    <property type="project" value="UniProtKB-SubCell"/>
</dbReference>
<dbReference type="SUPFAM" id="SSF49503">
    <property type="entry name" value="Cupredoxins"/>
    <property type="match status" value="3"/>
</dbReference>
<dbReference type="Gene3D" id="2.60.40.420">
    <property type="entry name" value="Cupredoxins - blue copper proteins"/>
    <property type="match status" value="3"/>
</dbReference>
<evidence type="ECO:0000256" key="2">
    <source>
        <dbReference type="ARBA" id="ARBA00004271"/>
    </source>
</evidence>
<dbReference type="CDD" id="cd13849">
    <property type="entry name" value="CuRO_1_LCC_plant"/>
    <property type="match status" value="1"/>
</dbReference>
<dbReference type="AlphaFoldDB" id="A0A9R0IGX9"/>
<dbReference type="InterPro" id="IPR001117">
    <property type="entry name" value="Cu-oxidase_2nd"/>
</dbReference>
<dbReference type="InterPro" id="IPR034285">
    <property type="entry name" value="CuRO_2_LCC"/>
</dbReference>
<comment type="subcellular location">
    <subcellularLocation>
        <location evidence="2 13">Secreted</location>
        <location evidence="2 13">Extracellular space</location>
        <location evidence="2 13">Apoplast</location>
    </subcellularLocation>
</comment>
<dbReference type="GO" id="GO:0046274">
    <property type="term" value="P:lignin catabolic process"/>
    <property type="evidence" value="ECO:0007669"/>
    <property type="project" value="UniProtKB-KW"/>
</dbReference>
<dbReference type="GeneID" id="110788813"/>
<evidence type="ECO:0000256" key="5">
    <source>
        <dbReference type="ARBA" id="ARBA00022523"/>
    </source>
</evidence>
<dbReference type="NCBIfam" id="TIGR03389">
    <property type="entry name" value="laccase"/>
    <property type="match status" value="1"/>
</dbReference>
<evidence type="ECO:0000256" key="8">
    <source>
        <dbReference type="ARBA" id="ARBA00022737"/>
    </source>
</evidence>
<keyword evidence="8 13" id="KW-0677">Repeat</keyword>
<dbReference type="OrthoDB" id="2121828at2759"/>
<evidence type="ECO:0000256" key="12">
    <source>
        <dbReference type="ARBA" id="ARBA00023185"/>
    </source>
</evidence>
<evidence type="ECO:0000256" key="6">
    <source>
        <dbReference type="ARBA" id="ARBA00022525"/>
    </source>
</evidence>
<dbReference type="EC" id="1.10.3.2" evidence="4 13"/>
<dbReference type="CDD" id="cd13897">
    <property type="entry name" value="CuRO_3_LCC_plant"/>
    <property type="match status" value="1"/>
</dbReference>
<evidence type="ECO:0000256" key="1">
    <source>
        <dbReference type="ARBA" id="ARBA00000349"/>
    </source>
</evidence>
<comment type="similarity">
    <text evidence="3 13">Belongs to the multicopper oxidase family.</text>
</comment>
<comment type="function">
    <text evidence="13">Lignin degradation and detoxification of lignin-derived products.</text>
</comment>
<feature type="domain" description="Plastocyanin-like" evidence="14">
    <location>
        <begin position="160"/>
        <end position="308"/>
    </location>
</feature>
<evidence type="ECO:0000256" key="13">
    <source>
        <dbReference type="RuleBase" id="RU361119"/>
    </source>
</evidence>
<dbReference type="InterPro" id="IPR017761">
    <property type="entry name" value="Laccase"/>
</dbReference>
<keyword evidence="9 13" id="KW-0560">Oxidoreductase</keyword>
<dbReference type="Pfam" id="PF00394">
    <property type="entry name" value="Cu-oxidase"/>
    <property type="match status" value="1"/>
</dbReference>
<protein>
    <recommendedName>
        <fullName evidence="4 13">Laccase</fullName>
        <ecNumber evidence="4 13">1.10.3.2</ecNumber>
    </recommendedName>
    <alternativeName>
        <fullName evidence="13">Benzenediol:oxygen oxidoreductase</fullName>
    </alternativeName>
    <alternativeName>
        <fullName evidence="13">Diphenol oxidase</fullName>
    </alternativeName>
    <alternativeName>
        <fullName evidence="13">Urishiol oxidase</fullName>
    </alternativeName>
</protein>
<dbReference type="PROSITE" id="PS00080">
    <property type="entry name" value="MULTICOPPER_OXIDASE2"/>
    <property type="match status" value="1"/>
</dbReference>